<accession>A0A4Y2BBH0</accession>
<evidence type="ECO:0000313" key="3">
    <source>
        <dbReference type="Proteomes" id="UP000499080"/>
    </source>
</evidence>
<gene>
    <name evidence="2" type="ORF">AVEN_195632_1</name>
</gene>
<keyword evidence="3" id="KW-1185">Reference proteome</keyword>
<sequence length="73" mass="8444">MATVQQKARLTRIWFHDSKSIVTVQRRFRLEYRNGLFPSRGGLLVKSRPRDRWAPGSKPDSTEDPSCMEPAAR</sequence>
<evidence type="ECO:0000256" key="1">
    <source>
        <dbReference type="SAM" id="MobiDB-lite"/>
    </source>
</evidence>
<dbReference type="AlphaFoldDB" id="A0A4Y2BBH0"/>
<reference evidence="2 3" key="1">
    <citation type="journal article" date="2019" name="Sci. Rep.">
        <title>Orb-weaving spider Araneus ventricosus genome elucidates the spidroin gene catalogue.</title>
        <authorList>
            <person name="Kono N."/>
            <person name="Nakamura H."/>
            <person name="Ohtoshi R."/>
            <person name="Moran D.A.P."/>
            <person name="Shinohara A."/>
            <person name="Yoshida Y."/>
            <person name="Fujiwara M."/>
            <person name="Mori M."/>
            <person name="Tomita M."/>
            <person name="Arakawa K."/>
        </authorList>
    </citation>
    <scope>NUCLEOTIDE SEQUENCE [LARGE SCALE GENOMIC DNA]</scope>
</reference>
<feature type="region of interest" description="Disordered" evidence="1">
    <location>
        <begin position="47"/>
        <end position="73"/>
    </location>
</feature>
<evidence type="ECO:0008006" key="4">
    <source>
        <dbReference type="Google" id="ProtNLM"/>
    </source>
</evidence>
<protein>
    <recommendedName>
        <fullName evidence="4">DUF4817 domain-containing protein</fullName>
    </recommendedName>
</protein>
<dbReference type="Proteomes" id="UP000499080">
    <property type="component" value="Unassembled WGS sequence"/>
</dbReference>
<name>A0A4Y2BBH0_ARAVE</name>
<dbReference type="EMBL" id="BGPR01000061">
    <property type="protein sequence ID" value="GBL88636.1"/>
    <property type="molecule type" value="Genomic_DNA"/>
</dbReference>
<evidence type="ECO:0000313" key="2">
    <source>
        <dbReference type="EMBL" id="GBL88636.1"/>
    </source>
</evidence>
<organism evidence="2 3">
    <name type="scientific">Araneus ventricosus</name>
    <name type="common">Orbweaver spider</name>
    <name type="synonym">Epeira ventricosa</name>
    <dbReference type="NCBI Taxonomy" id="182803"/>
    <lineage>
        <taxon>Eukaryota</taxon>
        <taxon>Metazoa</taxon>
        <taxon>Ecdysozoa</taxon>
        <taxon>Arthropoda</taxon>
        <taxon>Chelicerata</taxon>
        <taxon>Arachnida</taxon>
        <taxon>Araneae</taxon>
        <taxon>Araneomorphae</taxon>
        <taxon>Entelegynae</taxon>
        <taxon>Araneoidea</taxon>
        <taxon>Araneidae</taxon>
        <taxon>Araneus</taxon>
    </lineage>
</organism>
<proteinExistence type="predicted"/>
<comment type="caution">
    <text evidence="2">The sequence shown here is derived from an EMBL/GenBank/DDBJ whole genome shotgun (WGS) entry which is preliminary data.</text>
</comment>